<evidence type="ECO:0000259" key="2">
    <source>
        <dbReference type="Pfam" id="PF13847"/>
    </source>
</evidence>
<sequence>MSEQDRRRWDERYAQQGPAQPAAVAPPGFLRPHIDRIPTVGSALDVACGQGLGSVWLASRGLDVWGVDISEVAIAAARDLARCHGFDRRCRFDIADLDAGLPAGPQVDVLLCNNFRDRRLDRALIARVAPSGVLAICTLSEVDAEPGPYRAARGELLAAFGELDVLAAGEAGGHAWLVARA</sequence>
<dbReference type="Pfam" id="PF13847">
    <property type="entry name" value="Methyltransf_31"/>
    <property type="match status" value="1"/>
</dbReference>
<keyword evidence="3" id="KW-0489">Methyltransferase</keyword>
<name>A0A1A6BMH2_MYCGO</name>
<dbReference type="InterPro" id="IPR029063">
    <property type="entry name" value="SAM-dependent_MTases_sf"/>
</dbReference>
<accession>A0A1A6BMH2</accession>
<comment type="caution">
    <text evidence="3">The sequence shown here is derived from an EMBL/GenBank/DDBJ whole genome shotgun (WGS) entry which is preliminary data.</text>
</comment>
<dbReference type="InterPro" id="IPR025714">
    <property type="entry name" value="Methyltranfer_dom"/>
</dbReference>
<dbReference type="Proteomes" id="UP000093757">
    <property type="component" value="Unassembled WGS sequence"/>
</dbReference>
<feature type="compositionally biased region" description="Low complexity" evidence="1">
    <location>
        <begin position="14"/>
        <end position="28"/>
    </location>
</feature>
<dbReference type="SUPFAM" id="SSF53335">
    <property type="entry name" value="S-adenosyl-L-methionine-dependent methyltransferases"/>
    <property type="match status" value="1"/>
</dbReference>
<protein>
    <submittedName>
        <fullName evidence="3">SAM-dependent methyltransferase</fullName>
    </submittedName>
</protein>
<keyword evidence="3" id="KW-0808">Transferase</keyword>
<feature type="domain" description="Methyltransferase" evidence="2">
    <location>
        <begin position="43"/>
        <end position="115"/>
    </location>
</feature>
<evidence type="ECO:0000313" key="4">
    <source>
        <dbReference type="Proteomes" id="UP000093757"/>
    </source>
</evidence>
<dbReference type="RefSeq" id="WP_065132482.1">
    <property type="nucleotide sequence ID" value="NZ_MAEM01000075.1"/>
</dbReference>
<evidence type="ECO:0000256" key="1">
    <source>
        <dbReference type="SAM" id="MobiDB-lite"/>
    </source>
</evidence>
<feature type="region of interest" description="Disordered" evidence="1">
    <location>
        <begin position="1"/>
        <end position="28"/>
    </location>
</feature>
<evidence type="ECO:0000313" key="3">
    <source>
        <dbReference type="EMBL" id="OBS03409.1"/>
    </source>
</evidence>
<proteinExistence type="predicted"/>
<dbReference type="GO" id="GO:0008168">
    <property type="term" value="F:methyltransferase activity"/>
    <property type="evidence" value="ECO:0007669"/>
    <property type="project" value="UniProtKB-KW"/>
</dbReference>
<feature type="compositionally biased region" description="Basic and acidic residues" evidence="1">
    <location>
        <begin position="1"/>
        <end position="13"/>
    </location>
</feature>
<organism evidence="3 4">
    <name type="scientific">Mycobacterium gordonae</name>
    <dbReference type="NCBI Taxonomy" id="1778"/>
    <lineage>
        <taxon>Bacteria</taxon>
        <taxon>Bacillati</taxon>
        <taxon>Actinomycetota</taxon>
        <taxon>Actinomycetes</taxon>
        <taxon>Mycobacteriales</taxon>
        <taxon>Mycobacteriaceae</taxon>
        <taxon>Mycobacterium</taxon>
    </lineage>
</organism>
<dbReference type="GO" id="GO:0032259">
    <property type="term" value="P:methylation"/>
    <property type="evidence" value="ECO:0007669"/>
    <property type="project" value="UniProtKB-KW"/>
</dbReference>
<dbReference type="Gene3D" id="3.40.50.150">
    <property type="entry name" value="Vaccinia Virus protein VP39"/>
    <property type="match status" value="1"/>
</dbReference>
<dbReference type="EMBL" id="MAEM01000075">
    <property type="protein sequence ID" value="OBS03409.1"/>
    <property type="molecule type" value="Genomic_DNA"/>
</dbReference>
<reference evidence="3 4" key="1">
    <citation type="submission" date="2016-06" db="EMBL/GenBank/DDBJ databases">
        <authorList>
            <person name="Kjaerup R.B."/>
            <person name="Dalgaard T.S."/>
            <person name="Juul-Madsen H.R."/>
        </authorList>
    </citation>
    <scope>NUCLEOTIDE SEQUENCE [LARGE SCALE GENOMIC DNA]</scope>
    <source>
        <strain evidence="3 4">1245752.6</strain>
    </source>
</reference>
<dbReference type="CDD" id="cd02440">
    <property type="entry name" value="AdoMet_MTases"/>
    <property type="match status" value="1"/>
</dbReference>
<gene>
    <name evidence="3" type="ORF">A9W98_09685</name>
</gene>
<dbReference type="OrthoDB" id="9786503at2"/>
<dbReference type="AlphaFoldDB" id="A0A1A6BMH2"/>